<keyword evidence="1" id="KW-1133">Transmembrane helix</keyword>
<evidence type="ECO:0000313" key="3">
    <source>
        <dbReference type="Proteomes" id="UP001232063"/>
    </source>
</evidence>
<protein>
    <submittedName>
        <fullName evidence="2">Uncharacterized protein</fullName>
    </submittedName>
</protein>
<reference evidence="2" key="1">
    <citation type="submission" date="2023-05" db="EMBL/GenBank/DDBJ databases">
        <authorList>
            <person name="Zhang X."/>
        </authorList>
    </citation>
    <scope>NUCLEOTIDE SEQUENCE</scope>
    <source>
        <strain evidence="2">BD1B2-1</strain>
    </source>
</reference>
<feature type="transmembrane region" description="Helical" evidence="1">
    <location>
        <begin position="33"/>
        <end position="51"/>
    </location>
</feature>
<gene>
    <name evidence="2" type="ORF">QNI22_32460</name>
</gene>
<comment type="caution">
    <text evidence="2">The sequence shown here is derived from an EMBL/GenBank/DDBJ whole genome shotgun (WGS) entry which is preliminary data.</text>
</comment>
<accession>A0AAE3RC16</accession>
<dbReference type="Proteomes" id="UP001232063">
    <property type="component" value="Unassembled WGS sequence"/>
</dbReference>
<dbReference type="AlphaFoldDB" id="A0AAE3RC16"/>
<feature type="transmembrane region" description="Helical" evidence="1">
    <location>
        <begin position="86"/>
        <end position="104"/>
    </location>
</feature>
<feature type="transmembrane region" description="Helical" evidence="1">
    <location>
        <begin position="12"/>
        <end position="28"/>
    </location>
</feature>
<sequence length="175" mass="20138">MLWFWQHGNQLFILFLTPLLGLIFDYTLSKKVILYLLGTSVVLFLPIVAGYEYIIPYTVQALGLTALSCLYYFYSRQITQVTPKIISAILIGGLAFIVLKHLAFMDSMSGYQKVEKSWNVNHHKIEYIVDQGFSGRPLLKYEIRKYGLIPIVLKKVDRAYDDDTTNSCIVHFTDI</sequence>
<dbReference type="RefSeq" id="WP_314517439.1">
    <property type="nucleotide sequence ID" value="NZ_JASJOU010000016.1"/>
</dbReference>
<keyword evidence="1" id="KW-0812">Transmembrane</keyword>
<organism evidence="2 3">
    <name type="scientific">Xanthocytophaga agilis</name>
    <dbReference type="NCBI Taxonomy" id="3048010"/>
    <lineage>
        <taxon>Bacteria</taxon>
        <taxon>Pseudomonadati</taxon>
        <taxon>Bacteroidota</taxon>
        <taxon>Cytophagia</taxon>
        <taxon>Cytophagales</taxon>
        <taxon>Rhodocytophagaceae</taxon>
        <taxon>Xanthocytophaga</taxon>
    </lineage>
</organism>
<name>A0AAE3RC16_9BACT</name>
<evidence type="ECO:0000313" key="2">
    <source>
        <dbReference type="EMBL" id="MDJ1505414.1"/>
    </source>
</evidence>
<feature type="transmembrane region" description="Helical" evidence="1">
    <location>
        <begin position="57"/>
        <end position="74"/>
    </location>
</feature>
<evidence type="ECO:0000256" key="1">
    <source>
        <dbReference type="SAM" id="Phobius"/>
    </source>
</evidence>
<dbReference type="EMBL" id="JASJOU010000016">
    <property type="protein sequence ID" value="MDJ1505414.1"/>
    <property type="molecule type" value="Genomic_DNA"/>
</dbReference>
<proteinExistence type="predicted"/>
<keyword evidence="1" id="KW-0472">Membrane</keyword>
<keyword evidence="3" id="KW-1185">Reference proteome</keyword>